<organism evidence="4 5">
    <name type="scientific">Deinandra increscens subsp. villosa</name>
    <dbReference type="NCBI Taxonomy" id="3103831"/>
    <lineage>
        <taxon>Eukaryota</taxon>
        <taxon>Viridiplantae</taxon>
        <taxon>Streptophyta</taxon>
        <taxon>Embryophyta</taxon>
        <taxon>Tracheophyta</taxon>
        <taxon>Spermatophyta</taxon>
        <taxon>Magnoliopsida</taxon>
        <taxon>eudicotyledons</taxon>
        <taxon>Gunneridae</taxon>
        <taxon>Pentapetalae</taxon>
        <taxon>asterids</taxon>
        <taxon>campanulids</taxon>
        <taxon>Asterales</taxon>
        <taxon>Asteraceae</taxon>
        <taxon>Asteroideae</taxon>
        <taxon>Heliantheae alliance</taxon>
        <taxon>Madieae</taxon>
        <taxon>Madiinae</taxon>
        <taxon>Deinandra</taxon>
    </lineage>
</organism>
<feature type="compositionally biased region" description="Acidic residues" evidence="1">
    <location>
        <begin position="598"/>
        <end position="621"/>
    </location>
</feature>
<dbReference type="SUPFAM" id="SSF53098">
    <property type="entry name" value="Ribonuclease H-like"/>
    <property type="match status" value="1"/>
</dbReference>
<proteinExistence type="predicted"/>
<feature type="domain" description="HAT C-terminal dimerisation" evidence="3">
    <location>
        <begin position="491"/>
        <end position="536"/>
    </location>
</feature>
<evidence type="ECO:0000313" key="4">
    <source>
        <dbReference type="EMBL" id="KAK9074015.1"/>
    </source>
</evidence>
<evidence type="ECO:0000259" key="3">
    <source>
        <dbReference type="Pfam" id="PF05699"/>
    </source>
</evidence>
<feature type="domain" description="DUF659" evidence="2">
    <location>
        <begin position="197"/>
        <end position="263"/>
    </location>
</feature>
<comment type="caution">
    <text evidence="4">The sequence shown here is derived from an EMBL/GenBank/DDBJ whole genome shotgun (WGS) entry which is preliminary data.</text>
</comment>
<evidence type="ECO:0000259" key="2">
    <source>
        <dbReference type="Pfam" id="PF04937"/>
    </source>
</evidence>
<keyword evidence="5" id="KW-1185">Reference proteome</keyword>
<dbReference type="InterPro" id="IPR007021">
    <property type="entry name" value="DUF659"/>
</dbReference>
<feature type="region of interest" description="Disordered" evidence="1">
    <location>
        <begin position="588"/>
        <end position="635"/>
    </location>
</feature>
<protein>
    <submittedName>
        <fullName evidence="4">Uncharacterized protein</fullName>
    </submittedName>
</protein>
<dbReference type="Pfam" id="PF04937">
    <property type="entry name" value="DUF659"/>
    <property type="match status" value="1"/>
</dbReference>
<evidence type="ECO:0000256" key="1">
    <source>
        <dbReference type="SAM" id="MobiDB-lite"/>
    </source>
</evidence>
<dbReference type="InterPro" id="IPR012337">
    <property type="entry name" value="RNaseH-like_sf"/>
</dbReference>
<dbReference type="EMBL" id="JBCNJP010000008">
    <property type="protein sequence ID" value="KAK9074015.1"/>
    <property type="molecule type" value="Genomic_DNA"/>
</dbReference>
<feature type="compositionally biased region" description="Low complexity" evidence="1">
    <location>
        <begin position="1"/>
        <end position="15"/>
    </location>
</feature>
<name>A0AAP0DJ17_9ASTR</name>
<dbReference type="AlphaFoldDB" id="A0AAP0DJ17"/>
<dbReference type="PANTHER" id="PTHR32166">
    <property type="entry name" value="OSJNBA0013A04.12 PROTEIN"/>
    <property type="match status" value="1"/>
</dbReference>
<dbReference type="PANTHER" id="PTHR32166:SF74">
    <property type="entry name" value="OS05G0256350 PROTEIN"/>
    <property type="match status" value="1"/>
</dbReference>
<dbReference type="Pfam" id="PF05699">
    <property type="entry name" value="Dimer_Tnp_hAT"/>
    <property type="match status" value="1"/>
</dbReference>
<dbReference type="InterPro" id="IPR008906">
    <property type="entry name" value="HATC_C_dom"/>
</dbReference>
<sequence length="635" mass="71324">MESAGSKSGKSSTATPQSTLKRNSDDIGWEFGFLCDPTNFDKVCCKLCNHRFSGGVYRVKEHISGRGGNVSACKKSTADDIARCAKALDDVKRKKKAKHDADNNMRAGVNIGGVEEGDETIDLDDSFGVLKEGRTFGPMDSFTTFKGKKECSKQSNLNNVVRKEQLIRVKEYICRWAYECAIPFHAFERDSFKLMMEAIDVGPENVIQVVTDNASNNMGAAKLLKAKRKQIFWTSCATHTINLMLEGIGGISRYKNILDEAKKLTVFIYAHHKTLAMMRKFTLKRNIVRPGVTRFASAFLTLQSINQKKFELKQMFNSPDWDNCKFAKTVKGIAAVDTVNSPSFWAGVTRCLNIFGPLVSVLRMVDADWKPSMGFIYGELQRAKKDIKSALNDKESLYKPIMDIISKKSSNRLDTCLHLTAYILNPYYFYNNVEVRDDVDANDAIVDFVSEVFPDQEDLHHTILDVELPMYKGKLGKFSRPIALKACEVNNDKFDPANWWETYGNSCPNLRKMAMRILSLTSSSSGCERNWSIKRKLRNHELLLADGGNAPEWIMDGLDEVQTGGTGQSSGVIDGVEEVSINQENIKASANTSQPRELDDEFESEDEEHVEVDYESDDVEIIEQCGGRDDELDDL</sequence>
<dbReference type="GO" id="GO:0046983">
    <property type="term" value="F:protein dimerization activity"/>
    <property type="evidence" value="ECO:0007669"/>
    <property type="project" value="InterPro"/>
</dbReference>
<feature type="region of interest" description="Disordered" evidence="1">
    <location>
        <begin position="1"/>
        <end position="21"/>
    </location>
</feature>
<reference evidence="4 5" key="1">
    <citation type="submission" date="2024-04" db="EMBL/GenBank/DDBJ databases">
        <title>The reference genome of an endangered Asteraceae, Deinandra increscens subsp. villosa, native to the Central Coast of California.</title>
        <authorList>
            <person name="Guilliams M."/>
            <person name="Hasenstab-Lehman K."/>
            <person name="Meyer R."/>
            <person name="Mcevoy S."/>
        </authorList>
    </citation>
    <scope>NUCLEOTIDE SEQUENCE [LARGE SCALE GENOMIC DNA]</scope>
    <source>
        <tissue evidence="4">Leaf</tissue>
    </source>
</reference>
<evidence type="ECO:0000313" key="5">
    <source>
        <dbReference type="Proteomes" id="UP001408789"/>
    </source>
</evidence>
<accession>A0AAP0DJ17</accession>
<dbReference type="Proteomes" id="UP001408789">
    <property type="component" value="Unassembled WGS sequence"/>
</dbReference>
<gene>
    <name evidence="4" type="ORF">SSX86_006610</name>
</gene>